<evidence type="ECO:0000256" key="1">
    <source>
        <dbReference type="SAM" id="MobiDB-lite"/>
    </source>
</evidence>
<evidence type="ECO:0000313" key="4">
    <source>
        <dbReference type="Proteomes" id="UP000512184"/>
    </source>
</evidence>
<gene>
    <name evidence="3" type="ORF">Chls_618</name>
</gene>
<reference evidence="3" key="1">
    <citation type="submission" date="2019-01" db="EMBL/GenBank/DDBJ databases">
        <title>Whole genome sequencing and annotation enables comparative genome analysis that reveals unique features of the Chlamydia suis R19 Genome.</title>
        <authorList>
            <person name="Dimond Z.E."/>
        </authorList>
    </citation>
    <scope>NUCLEOTIDE SEQUENCE [LARGE SCALE GENOMIC DNA]</scope>
    <source>
        <strain evidence="3">R19</strain>
    </source>
</reference>
<organism evidence="3 4">
    <name type="scientific">Chlamydia suis</name>
    <dbReference type="NCBI Taxonomy" id="83559"/>
    <lineage>
        <taxon>Bacteria</taxon>
        <taxon>Pseudomonadati</taxon>
        <taxon>Chlamydiota</taxon>
        <taxon>Chlamydiia</taxon>
        <taxon>Chlamydiales</taxon>
        <taxon>Chlamydiaceae</taxon>
        <taxon>Chlamydia/Chlamydophila group</taxon>
        <taxon>Chlamydia</taxon>
    </lineage>
</organism>
<keyword evidence="2" id="KW-1133">Transmembrane helix</keyword>
<feature type="transmembrane region" description="Helical" evidence="2">
    <location>
        <begin position="30"/>
        <end position="50"/>
    </location>
</feature>
<feature type="compositionally biased region" description="Low complexity" evidence="1">
    <location>
        <begin position="1"/>
        <end position="13"/>
    </location>
</feature>
<proteinExistence type="predicted"/>
<keyword evidence="4" id="KW-1185">Reference proteome</keyword>
<name>A0ABX6IQR1_9CHLA</name>
<dbReference type="EMBL" id="CP035278">
    <property type="protein sequence ID" value="QHP83493.1"/>
    <property type="molecule type" value="Genomic_DNA"/>
</dbReference>
<accession>A0ABX6IQR1</accession>
<feature type="transmembrane region" description="Helical" evidence="2">
    <location>
        <begin position="62"/>
        <end position="92"/>
    </location>
</feature>
<keyword evidence="2" id="KW-0812">Transmembrane</keyword>
<feature type="region of interest" description="Disordered" evidence="1">
    <location>
        <begin position="1"/>
        <end position="22"/>
    </location>
</feature>
<evidence type="ECO:0000256" key="2">
    <source>
        <dbReference type="SAM" id="Phobius"/>
    </source>
</evidence>
<dbReference type="RefSeq" id="WP_162533472.1">
    <property type="nucleotide sequence ID" value="NZ_CP035278.1"/>
</dbReference>
<keyword evidence="2" id="KW-0472">Membrane</keyword>
<dbReference type="Proteomes" id="UP000512184">
    <property type="component" value="Chromosome"/>
</dbReference>
<sequence>MTQLISSTSSSSSVPNSEPFCPPSKTHSPLLFVLAQLPIIGLAVACYLCIQRGPHWKSSAGVALAGGLGLTAFAAVLIYTLGYAFMGIFYAIGLVAKNIHQRASSCRNPLLVEQ</sequence>
<protein>
    <submittedName>
        <fullName evidence="3">Inclusion membrane protein-43</fullName>
    </submittedName>
</protein>
<evidence type="ECO:0000313" key="3">
    <source>
        <dbReference type="EMBL" id="QHP83493.1"/>
    </source>
</evidence>